<feature type="region of interest" description="Disordered" evidence="1">
    <location>
        <begin position="123"/>
        <end position="150"/>
    </location>
</feature>
<evidence type="ECO:0000313" key="2">
    <source>
        <dbReference type="EMBL" id="PIO55734.1"/>
    </source>
</evidence>
<organism evidence="2 3">
    <name type="scientific">Teladorsagia circumcincta</name>
    <name type="common">Brown stomach worm</name>
    <name type="synonym">Ostertagia circumcincta</name>
    <dbReference type="NCBI Taxonomy" id="45464"/>
    <lineage>
        <taxon>Eukaryota</taxon>
        <taxon>Metazoa</taxon>
        <taxon>Ecdysozoa</taxon>
        <taxon>Nematoda</taxon>
        <taxon>Chromadorea</taxon>
        <taxon>Rhabditida</taxon>
        <taxon>Rhabditina</taxon>
        <taxon>Rhabditomorpha</taxon>
        <taxon>Strongyloidea</taxon>
        <taxon>Trichostrongylidae</taxon>
        <taxon>Teladorsagia</taxon>
    </lineage>
</organism>
<keyword evidence="3" id="KW-1185">Reference proteome</keyword>
<protein>
    <submittedName>
        <fullName evidence="2">Uncharacterized protein</fullName>
    </submittedName>
</protein>
<evidence type="ECO:0000313" key="3">
    <source>
        <dbReference type="Proteomes" id="UP000230423"/>
    </source>
</evidence>
<sequence length="150" mass="16309">MSSITYPSISAFVSILSDKDKQGTVQGFGPALFGFIFYLFDVDLNVDGEATGAHAVQFPLVRIRPAQPQEKILTPTRNDTLWAAERPAFNWQLVPGPPFLAGALLVLLALMFNSALPASPGATKYLRRSPTHSRQSSDTARLLHADNGHC</sequence>
<gene>
    <name evidence="2" type="ORF">TELCIR_22879</name>
</gene>
<name>A0A2G9TCR4_TELCI</name>
<accession>A0A2G9TCR4</accession>
<dbReference type="EMBL" id="KZ384445">
    <property type="protein sequence ID" value="PIO55734.1"/>
    <property type="molecule type" value="Genomic_DNA"/>
</dbReference>
<proteinExistence type="predicted"/>
<feature type="non-terminal residue" evidence="2">
    <location>
        <position position="150"/>
    </location>
</feature>
<dbReference type="AlphaFoldDB" id="A0A2G9TCR4"/>
<feature type="compositionally biased region" description="Basic and acidic residues" evidence="1">
    <location>
        <begin position="141"/>
        <end position="150"/>
    </location>
</feature>
<reference evidence="2 3" key="1">
    <citation type="submission" date="2015-09" db="EMBL/GenBank/DDBJ databases">
        <title>Draft genome of the parasitic nematode Teladorsagia circumcincta isolate WARC Sus (inbred).</title>
        <authorList>
            <person name="Mitreva M."/>
        </authorList>
    </citation>
    <scope>NUCLEOTIDE SEQUENCE [LARGE SCALE GENOMIC DNA]</scope>
    <source>
        <strain evidence="2 3">S</strain>
    </source>
</reference>
<evidence type="ECO:0000256" key="1">
    <source>
        <dbReference type="SAM" id="MobiDB-lite"/>
    </source>
</evidence>
<dbReference type="OrthoDB" id="419616at2759"/>
<dbReference type="Proteomes" id="UP000230423">
    <property type="component" value="Unassembled WGS sequence"/>
</dbReference>